<evidence type="ECO:0000256" key="1">
    <source>
        <dbReference type="SAM" id="MobiDB-lite"/>
    </source>
</evidence>
<proteinExistence type="predicted"/>
<evidence type="ECO:0000259" key="2">
    <source>
        <dbReference type="Pfam" id="PF25418"/>
    </source>
</evidence>
<evidence type="ECO:0000313" key="4">
    <source>
        <dbReference type="Proteomes" id="UP000091857"/>
    </source>
</evidence>
<dbReference type="Pfam" id="PF25418">
    <property type="entry name" value="DUF7890"/>
    <property type="match status" value="1"/>
</dbReference>
<accession>A0A2C9W9Y3</accession>
<evidence type="ECO:0000313" key="3">
    <source>
        <dbReference type="EMBL" id="OAY56359.1"/>
    </source>
</evidence>
<organism evidence="3 4">
    <name type="scientific">Manihot esculenta</name>
    <name type="common">Cassava</name>
    <name type="synonym">Jatropha manihot</name>
    <dbReference type="NCBI Taxonomy" id="3983"/>
    <lineage>
        <taxon>Eukaryota</taxon>
        <taxon>Viridiplantae</taxon>
        <taxon>Streptophyta</taxon>
        <taxon>Embryophyta</taxon>
        <taxon>Tracheophyta</taxon>
        <taxon>Spermatophyta</taxon>
        <taxon>Magnoliopsida</taxon>
        <taxon>eudicotyledons</taxon>
        <taxon>Gunneridae</taxon>
        <taxon>Pentapetalae</taxon>
        <taxon>rosids</taxon>
        <taxon>fabids</taxon>
        <taxon>Malpighiales</taxon>
        <taxon>Euphorbiaceae</taxon>
        <taxon>Crotonoideae</taxon>
        <taxon>Manihoteae</taxon>
        <taxon>Manihot</taxon>
    </lineage>
</organism>
<reference evidence="4" key="1">
    <citation type="journal article" date="2016" name="Nat. Biotechnol.">
        <title>Sequencing wild and cultivated cassava and related species reveals extensive interspecific hybridization and genetic diversity.</title>
        <authorList>
            <person name="Bredeson J.V."/>
            <person name="Lyons J.B."/>
            <person name="Prochnik S.E."/>
            <person name="Wu G.A."/>
            <person name="Ha C.M."/>
            <person name="Edsinger-Gonzales E."/>
            <person name="Grimwood J."/>
            <person name="Schmutz J."/>
            <person name="Rabbi I.Y."/>
            <person name="Egesi C."/>
            <person name="Nauluvula P."/>
            <person name="Lebot V."/>
            <person name="Ndunguru J."/>
            <person name="Mkamilo G."/>
            <person name="Bart R.S."/>
            <person name="Setter T.L."/>
            <person name="Gleadow R.M."/>
            <person name="Kulakow P."/>
            <person name="Ferguson M.E."/>
            <person name="Rounsley S."/>
            <person name="Rokhsar D.S."/>
        </authorList>
    </citation>
    <scope>NUCLEOTIDE SEQUENCE [LARGE SCALE GENOMIC DNA]</scope>
    <source>
        <strain evidence="4">cv. AM560-2</strain>
    </source>
</reference>
<feature type="domain" description="DUF7890" evidence="2">
    <location>
        <begin position="76"/>
        <end position="120"/>
    </location>
</feature>
<comment type="caution">
    <text evidence="3">The sequence shown here is derived from an EMBL/GenBank/DDBJ whole genome shotgun (WGS) entry which is preliminary data.</text>
</comment>
<dbReference type="OMA" id="AREKEGM"/>
<sequence>MWNSVSTSITRVGLRGPKGINFIHRDEMSKKPSKNKVKNGDSLASSREPLLCKETEHRKNLEKRSCGNGSVAEKDVVRVRVKMTKQEAARLMSKCKDGGILEFRDVAEELVQIPVNRVSVEAFGCGYGGGVLKTIPEEI</sequence>
<name>A0A2C9W9Y3_MANES</name>
<dbReference type="EMBL" id="CM004388">
    <property type="protein sequence ID" value="OAY56359.1"/>
    <property type="molecule type" value="Genomic_DNA"/>
</dbReference>
<dbReference type="Gramene" id="Manes.02G009800.1.v8.1">
    <property type="protein sequence ID" value="Manes.02G009800.1.v8.1.CDS.1"/>
    <property type="gene ID" value="Manes.02G009800.v8.1"/>
</dbReference>
<keyword evidence="4" id="KW-1185">Reference proteome</keyword>
<dbReference type="PANTHER" id="PTHR36782">
    <property type="entry name" value="BNAC03G62080D PROTEIN"/>
    <property type="match status" value="1"/>
</dbReference>
<dbReference type="Proteomes" id="UP000091857">
    <property type="component" value="Chromosome 2"/>
</dbReference>
<feature type="region of interest" description="Disordered" evidence="1">
    <location>
        <begin position="24"/>
        <end position="49"/>
    </location>
</feature>
<dbReference type="AlphaFoldDB" id="A0A2C9W9Y3"/>
<dbReference type="PANTHER" id="PTHR36782:SF1">
    <property type="entry name" value="CALCIUM UNIPORTER PROTEIN"/>
    <property type="match status" value="1"/>
</dbReference>
<gene>
    <name evidence="3" type="ORF">MANES_02G009800v8</name>
</gene>
<protein>
    <recommendedName>
        <fullName evidence="2">DUF7890 domain-containing protein</fullName>
    </recommendedName>
</protein>
<dbReference type="STRING" id="3983.A0A2C9W9Y3"/>
<dbReference type="InterPro" id="IPR057212">
    <property type="entry name" value="DUF7890"/>
</dbReference>